<name>A0A2A3EH48_APICC</name>
<evidence type="ECO:0000256" key="3">
    <source>
        <dbReference type="ARBA" id="ARBA00023274"/>
    </source>
</evidence>
<keyword evidence="3" id="KW-0687">Ribonucleoprotein</keyword>
<comment type="similarity">
    <text evidence="1">Belongs to the universal ribosomal protein uL16 family.</text>
</comment>
<dbReference type="SUPFAM" id="SSF54686">
    <property type="entry name" value="Ribosomal protein L16p/L10e"/>
    <property type="match status" value="1"/>
</dbReference>
<evidence type="ECO:0000256" key="1">
    <source>
        <dbReference type="ARBA" id="ARBA00008931"/>
    </source>
</evidence>
<evidence type="ECO:0000256" key="4">
    <source>
        <dbReference type="ARBA" id="ARBA00035302"/>
    </source>
</evidence>
<dbReference type="PANTHER" id="PTHR12220">
    <property type="entry name" value="50S/60S RIBOSOMAL PROTEIN L16"/>
    <property type="match status" value="1"/>
</dbReference>
<keyword evidence="2 6" id="KW-0689">Ribosomal protein</keyword>
<gene>
    <name evidence="6" type="ORF">APICC_02540</name>
</gene>
<dbReference type="GO" id="GO:0005762">
    <property type="term" value="C:mitochondrial large ribosomal subunit"/>
    <property type="evidence" value="ECO:0007669"/>
    <property type="project" value="TreeGrafter"/>
</dbReference>
<protein>
    <recommendedName>
        <fullName evidence="4">Large ribosomal subunit protein uL16m</fullName>
    </recommendedName>
    <alternativeName>
        <fullName evidence="5">39S ribosomal protein L16, mitochondrial</fullName>
    </alternativeName>
</protein>
<dbReference type="InterPro" id="IPR000114">
    <property type="entry name" value="Ribosomal_uL16_bact-type"/>
</dbReference>
<dbReference type="InterPro" id="IPR036920">
    <property type="entry name" value="Ribosomal_uL16_sf"/>
</dbReference>
<dbReference type="OrthoDB" id="268521at2759"/>
<dbReference type="InterPro" id="IPR016180">
    <property type="entry name" value="Ribosomal_uL16_dom"/>
</dbReference>
<dbReference type="GO" id="GO:0019843">
    <property type="term" value="F:rRNA binding"/>
    <property type="evidence" value="ECO:0007669"/>
    <property type="project" value="InterPro"/>
</dbReference>
<evidence type="ECO:0000256" key="5">
    <source>
        <dbReference type="ARBA" id="ARBA00035440"/>
    </source>
</evidence>
<dbReference type="STRING" id="94128.A0A2A3EH48"/>
<proteinExistence type="inferred from homology"/>
<dbReference type="GO" id="GO:0003735">
    <property type="term" value="F:structural constituent of ribosome"/>
    <property type="evidence" value="ECO:0007669"/>
    <property type="project" value="InterPro"/>
</dbReference>
<evidence type="ECO:0000313" key="7">
    <source>
        <dbReference type="Proteomes" id="UP000242457"/>
    </source>
</evidence>
<dbReference type="EMBL" id="KZ288249">
    <property type="protein sequence ID" value="PBC31105.1"/>
    <property type="molecule type" value="Genomic_DNA"/>
</dbReference>
<accession>A0A2A3EH48</accession>
<dbReference type="AlphaFoldDB" id="A0A2A3EH48"/>
<dbReference type="CDD" id="cd01433">
    <property type="entry name" value="Ribosomal_L16_L10e"/>
    <property type="match status" value="1"/>
</dbReference>
<dbReference type="PANTHER" id="PTHR12220:SF13">
    <property type="entry name" value="LARGE RIBOSOMAL SUBUNIT PROTEIN UL16M"/>
    <property type="match status" value="1"/>
</dbReference>
<dbReference type="Gene3D" id="3.90.1170.10">
    <property type="entry name" value="Ribosomal protein L10e/L16"/>
    <property type="match status" value="1"/>
</dbReference>
<keyword evidence="7" id="KW-1185">Reference proteome</keyword>
<evidence type="ECO:0000313" key="6">
    <source>
        <dbReference type="EMBL" id="PBC31105.1"/>
    </source>
</evidence>
<dbReference type="Pfam" id="PF00252">
    <property type="entry name" value="Ribosomal_L16"/>
    <property type="match status" value="1"/>
</dbReference>
<evidence type="ECO:0000256" key="2">
    <source>
        <dbReference type="ARBA" id="ARBA00022980"/>
    </source>
</evidence>
<organism evidence="6 7">
    <name type="scientific">Apis cerana cerana</name>
    <name type="common">Oriental honeybee</name>
    <dbReference type="NCBI Taxonomy" id="94128"/>
    <lineage>
        <taxon>Eukaryota</taxon>
        <taxon>Metazoa</taxon>
        <taxon>Ecdysozoa</taxon>
        <taxon>Arthropoda</taxon>
        <taxon>Hexapoda</taxon>
        <taxon>Insecta</taxon>
        <taxon>Pterygota</taxon>
        <taxon>Neoptera</taxon>
        <taxon>Endopterygota</taxon>
        <taxon>Hymenoptera</taxon>
        <taxon>Apocrita</taxon>
        <taxon>Aculeata</taxon>
        <taxon>Apoidea</taxon>
        <taxon>Anthophila</taxon>
        <taxon>Apidae</taxon>
        <taxon>Apis</taxon>
    </lineage>
</organism>
<dbReference type="InterPro" id="IPR047873">
    <property type="entry name" value="Ribosomal_uL16"/>
</dbReference>
<dbReference type="GO" id="GO:0032543">
    <property type="term" value="P:mitochondrial translation"/>
    <property type="evidence" value="ECO:0007669"/>
    <property type="project" value="TreeGrafter"/>
</dbReference>
<reference evidence="6 7" key="1">
    <citation type="submission" date="2014-07" db="EMBL/GenBank/DDBJ databases">
        <title>Genomic and transcriptomic analysis on Apis cerana provide comprehensive insights into honey bee biology.</title>
        <authorList>
            <person name="Diao Q."/>
            <person name="Sun L."/>
            <person name="Zheng H."/>
            <person name="Zheng H."/>
            <person name="Xu S."/>
            <person name="Wang S."/>
            <person name="Zeng Z."/>
            <person name="Hu F."/>
            <person name="Su S."/>
            <person name="Wu J."/>
        </authorList>
    </citation>
    <scope>NUCLEOTIDE SEQUENCE [LARGE SCALE GENOMIC DNA]</scope>
    <source>
        <tissue evidence="6">Pupae without intestine</tissue>
    </source>
</reference>
<sequence>MQAYKNITKLLTPYSIFKSAPAVGVKSFKPVSKMDVEYPERNRLRVVLRVPQYLASTRPYKMQKKLRLMRGAESFHNTLLHRQYGIIATGGGRMKFNHFEMIRMAILRNVDYNKVFAIWRVPSPWQPISKKSHGSRMGSGKGSIDHYATPVRAKQVIVEVGGNIQYFEVKNILTNIAKRLPFDAMAVSQEIMDKMETEKKKLEEENQNPWTWKYIIQNNMLGCRNWISKYDRKWFNEYI</sequence>
<dbReference type="Proteomes" id="UP000242457">
    <property type="component" value="Unassembled WGS sequence"/>
</dbReference>